<dbReference type="Proteomes" id="UP001317742">
    <property type="component" value="Chromosome"/>
</dbReference>
<dbReference type="PANTHER" id="PTHR43514:SF4">
    <property type="entry name" value="ABC TRANSPORTER I FAMILY MEMBER 10"/>
    <property type="match status" value="1"/>
</dbReference>
<dbReference type="RefSeq" id="WP_281762859.1">
    <property type="nucleotide sequence ID" value="NZ_AP026709.1"/>
</dbReference>
<protein>
    <submittedName>
        <fullName evidence="4">ABC transporter</fullName>
    </submittedName>
</protein>
<gene>
    <name evidence="4" type="ORF">SYK_13500</name>
</gene>
<dbReference type="PROSITE" id="PS00211">
    <property type="entry name" value="ABC_TRANSPORTER_1"/>
    <property type="match status" value="1"/>
</dbReference>
<dbReference type="InterPro" id="IPR017871">
    <property type="entry name" value="ABC_transporter-like_CS"/>
</dbReference>
<dbReference type="PANTHER" id="PTHR43514">
    <property type="entry name" value="ABC TRANSPORTER I FAMILY MEMBER 10"/>
    <property type="match status" value="1"/>
</dbReference>
<dbReference type="InterPro" id="IPR027417">
    <property type="entry name" value="P-loop_NTPase"/>
</dbReference>
<sequence length="230" mass="25078">MSLTVNIHKKLPHFDLQTQFSCAAGELTAIVGPSGAGKTTLVRIIAGLEAPDNGAITLNGRTWIDSKTGSFIPTCKRKIGLVFQEYTLFPHMTVRQNIAFGAITPTSVEPLMKTFGIGHLKDQRPASISGGERQRAAFCQALAREPDLLLLDEPFSALDTATRIFLCSLLSDLKKDLDIPILHVTHDLREADQLGDSVIAVESGRIAPDWFNRHQHVPHGSAQLTVPSYS</sequence>
<feature type="domain" description="ABC transporter" evidence="3">
    <location>
        <begin position="2"/>
        <end position="228"/>
    </location>
</feature>
<evidence type="ECO:0000256" key="1">
    <source>
        <dbReference type="ARBA" id="ARBA00022741"/>
    </source>
</evidence>
<dbReference type="Gene3D" id="3.40.50.300">
    <property type="entry name" value="P-loop containing nucleotide triphosphate hydrolases"/>
    <property type="match status" value="1"/>
</dbReference>
<dbReference type="EMBL" id="AP026709">
    <property type="protein sequence ID" value="BDQ36990.1"/>
    <property type="molecule type" value="Genomic_DNA"/>
</dbReference>
<dbReference type="SUPFAM" id="SSF52540">
    <property type="entry name" value="P-loop containing nucleoside triphosphate hydrolases"/>
    <property type="match status" value="1"/>
</dbReference>
<dbReference type="InterPro" id="IPR003439">
    <property type="entry name" value="ABC_transporter-like_ATP-bd"/>
</dbReference>
<name>A0ABN6S168_9BACT</name>
<dbReference type="Pfam" id="PF00005">
    <property type="entry name" value="ABC_tran"/>
    <property type="match status" value="1"/>
</dbReference>
<evidence type="ECO:0000313" key="4">
    <source>
        <dbReference type="EMBL" id="BDQ36990.1"/>
    </source>
</evidence>
<keyword evidence="2" id="KW-0067">ATP-binding</keyword>
<dbReference type="SMART" id="SM00382">
    <property type="entry name" value="AAA"/>
    <property type="match status" value="1"/>
</dbReference>
<evidence type="ECO:0000259" key="3">
    <source>
        <dbReference type="PROSITE" id="PS50893"/>
    </source>
</evidence>
<dbReference type="InterPro" id="IPR003593">
    <property type="entry name" value="AAA+_ATPase"/>
</dbReference>
<dbReference type="InterPro" id="IPR050334">
    <property type="entry name" value="Molybdenum_import_ModC"/>
</dbReference>
<accession>A0ABN6S168</accession>
<keyword evidence="5" id="KW-1185">Reference proteome</keyword>
<organism evidence="4 5">
    <name type="scientific">Pseudodesulfovibrio nedwellii</name>
    <dbReference type="NCBI Taxonomy" id="2973072"/>
    <lineage>
        <taxon>Bacteria</taxon>
        <taxon>Pseudomonadati</taxon>
        <taxon>Thermodesulfobacteriota</taxon>
        <taxon>Desulfovibrionia</taxon>
        <taxon>Desulfovibrionales</taxon>
        <taxon>Desulfovibrionaceae</taxon>
    </lineage>
</organism>
<dbReference type="PROSITE" id="PS50893">
    <property type="entry name" value="ABC_TRANSPORTER_2"/>
    <property type="match status" value="1"/>
</dbReference>
<evidence type="ECO:0000313" key="5">
    <source>
        <dbReference type="Proteomes" id="UP001317742"/>
    </source>
</evidence>
<proteinExistence type="predicted"/>
<reference evidence="4 5" key="1">
    <citation type="submission" date="2022-08" db="EMBL/GenBank/DDBJ databases">
        <title>Genome Sequence of the sulphate-reducing bacterium, Pseudodesulfovibrio sp. SYK.</title>
        <authorList>
            <person name="Kondo R."/>
            <person name="Kataoka T."/>
        </authorList>
    </citation>
    <scope>NUCLEOTIDE SEQUENCE [LARGE SCALE GENOMIC DNA]</scope>
    <source>
        <strain evidence="4 5">SYK</strain>
    </source>
</reference>
<evidence type="ECO:0000256" key="2">
    <source>
        <dbReference type="ARBA" id="ARBA00022840"/>
    </source>
</evidence>
<keyword evidence="1" id="KW-0547">Nucleotide-binding</keyword>